<keyword evidence="6" id="KW-0547">Nucleotide-binding</keyword>
<feature type="binding site" evidence="6">
    <location>
        <begin position="180"/>
        <end position="187"/>
    </location>
    <ligand>
        <name>NAD(+)</name>
        <dbReference type="ChEBI" id="CHEBI:57540"/>
    </ligand>
</feature>
<feature type="domain" description="FAD/NAD(P)-binding" evidence="9">
    <location>
        <begin position="5"/>
        <end position="322"/>
    </location>
</feature>
<evidence type="ECO:0000256" key="3">
    <source>
        <dbReference type="ARBA" id="ARBA00022827"/>
    </source>
</evidence>
<evidence type="ECO:0000256" key="4">
    <source>
        <dbReference type="ARBA" id="ARBA00023002"/>
    </source>
</evidence>
<feature type="disulfide bond" description="Redox-active" evidence="7">
    <location>
        <begin position="41"/>
        <end position="46"/>
    </location>
</feature>
<keyword evidence="11" id="KW-1185">Reference proteome</keyword>
<dbReference type="GO" id="GO:0050660">
    <property type="term" value="F:flavin adenine dinucleotide binding"/>
    <property type="evidence" value="ECO:0007669"/>
    <property type="project" value="TreeGrafter"/>
</dbReference>
<dbReference type="InterPro" id="IPR016156">
    <property type="entry name" value="FAD/NAD-linked_Rdtase_dimer_sf"/>
</dbReference>
<keyword evidence="2" id="KW-0285">Flavoprotein</keyword>
<dbReference type="PANTHER" id="PTHR43014:SF2">
    <property type="entry name" value="MERCURIC REDUCTASE"/>
    <property type="match status" value="1"/>
</dbReference>
<dbReference type="Proteomes" id="UP000281028">
    <property type="component" value="Unassembled WGS sequence"/>
</dbReference>
<dbReference type="PRINTS" id="PR00411">
    <property type="entry name" value="PNDRDTASEI"/>
</dbReference>
<comment type="caution">
    <text evidence="10">The sequence shown here is derived from an EMBL/GenBank/DDBJ whole genome shotgun (WGS) entry which is preliminary data.</text>
</comment>
<organism evidence="10 11">
    <name type="scientific">Chitinophaga solisilvae</name>
    <dbReference type="NCBI Taxonomy" id="1233460"/>
    <lineage>
        <taxon>Bacteria</taxon>
        <taxon>Pseudomonadati</taxon>
        <taxon>Bacteroidota</taxon>
        <taxon>Chitinophagia</taxon>
        <taxon>Chitinophagales</taxon>
        <taxon>Chitinophagaceae</taxon>
        <taxon>Chitinophaga</taxon>
    </lineage>
</organism>
<dbReference type="InterPro" id="IPR023753">
    <property type="entry name" value="FAD/NAD-binding_dom"/>
</dbReference>
<dbReference type="Pfam" id="PF07992">
    <property type="entry name" value="Pyr_redox_2"/>
    <property type="match status" value="1"/>
</dbReference>
<feature type="binding site" evidence="6">
    <location>
        <position position="270"/>
    </location>
    <ligand>
        <name>NAD(+)</name>
        <dbReference type="ChEBI" id="CHEBI:57540"/>
    </ligand>
</feature>
<reference evidence="10" key="1">
    <citation type="submission" date="2020-05" db="EMBL/GenBank/DDBJ databases">
        <title>Chitinophaga laudate sp. nov., isolated from a tropical peat swamp.</title>
        <authorList>
            <person name="Goh C.B.S."/>
            <person name="Lee M.S."/>
            <person name="Parimannan S."/>
            <person name="Pasbakhsh P."/>
            <person name="Yule C.M."/>
            <person name="Rajandas H."/>
            <person name="Loke S."/>
            <person name="Croft L."/>
            <person name="Tan J.B.L."/>
        </authorList>
    </citation>
    <scope>NUCLEOTIDE SEQUENCE</scope>
    <source>
        <strain evidence="10">Mgbs1</strain>
    </source>
</reference>
<proteinExistence type="inferred from homology"/>
<evidence type="ECO:0000313" key="10">
    <source>
        <dbReference type="EMBL" id="NSL87399.1"/>
    </source>
</evidence>
<dbReference type="PIRSF" id="PIRSF000350">
    <property type="entry name" value="Mercury_reductase_MerA"/>
    <property type="match status" value="1"/>
</dbReference>
<dbReference type="SUPFAM" id="SSF55424">
    <property type="entry name" value="FAD/NAD-linked reductases, dimerisation (C-terminal) domain"/>
    <property type="match status" value="1"/>
</dbReference>
<feature type="domain" description="Pyridine nucleotide-disulphide oxidoreductase dimerisation" evidence="8">
    <location>
        <begin position="346"/>
        <end position="453"/>
    </location>
</feature>
<evidence type="ECO:0000256" key="5">
    <source>
        <dbReference type="PIRSR" id="PIRSR000350-2"/>
    </source>
</evidence>
<name>A0A3S1D1R5_9BACT</name>
<evidence type="ECO:0000259" key="8">
    <source>
        <dbReference type="Pfam" id="PF02852"/>
    </source>
</evidence>
<feature type="active site" description="Proton acceptor" evidence="5">
    <location>
        <position position="444"/>
    </location>
</feature>
<dbReference type="InterPro" id="IPR004099">
    <property type="entry name" value="Pyr_nucl-diS_OxRdtase_dimer"/>
</dbReference>
<dbReference type="AlphaFoldDB" id="A0A3S1D1R5"/>
<feature type="binding site" evidence="6">
    <location>
        <position position="311"/>
    </location>
    <ligand>
        <name>FAD</name>
        <dbReference type="ChEBI" id="CHEBI:57692"/>
    </ligand>
</feature>
<dbReference type="GO" id="GO:0003955">
    <property type="term" value="F:NAD(P)H dehydrogenase (quinone) activity"/>
    <property type="evidence" value="ECO:0007669"/>
    <property type="project" value="TreeGrafter"/>
</dbReference>
<dbReference type="PANTHER" id="PTHR43014">
    <property type="entry name" value="MERCURIC REDUCTASE"/>
    <property type="match status" value="1"/>
</dbReference>
<dbReference type="FunFam" id="3.30.390.30:FF:000001">
    <property type="entry name" value="Dihydrolipoyl dehydrogenase"/>
    <property type="match status" value="1"/>
</dbReference>
<dbReference type="InterPro" id="IPR001100">
    <property type="entry name" value="Pyr_nuc-diS_OxRdtase"/>
</dbReference>
<evidence type="ECO:0000256" key="7">
    <source>
        <dbReference type="PIRSR" id="PIRSR000350-4"/>
    </source>
</evidence>
<dbReference type="SUPFAM" id="SSF51905">
    <property type="entry name" value="FAD/NAD(P)-binding domain"/>
    <property type="match status" value="1"/>
</dbReference>
<evidence type="ECO:0000256" key="1">
    <source>
        <dbReference type="ARBA" id="ARBA00007532"/>
    </source>
</evidence>
<dbReference type="Gene3D" id="3.50.50.60">
    <property type="entry name" value="FAD/NAD(P)-binding domain"/>
    <property type="match status" value="2"/>
</dbReference>
<protein>
    <submittedName>
        <fullName evidence="10">Mercuric reductase</fullName>
    </submittedName>
</protein>
<dbReference type="Pfam" id="PF02852">
    <property type="entry name" value="Pyr_redox_dim"/>
    <property type="match status" value="1"/>
</dbReference>
<keyword evidence="3 6" id="KW-0274">FAD</keyword>
<evidence type="ECO:0000256" key="6">
    <source>
        <dbReference type="PIRSR" id="PIRSR000350-3"/>
    </source>
</evidence>
<accession>A0A3S1D1R5</accession>
<sequence length="460" mass="49513">MEKFDAIIIGSGQGGTPLAKKLAHKGWKTALIEQRWPGGTCINDGCTPTKAMIACAKVAHIMSQSKSWGIVSKGYSVDLPAIVSRKNDIVEQFRNGVSKGLEKTAGLTFIHGSAAFSAHKTVTIQLHDGGEQTITADQIFINTGATPVIPDIPGLEEVPYLTSATLLDEVVIPPELIILGGSYIALEMGQLYQRLGSHVTIIEKSPQLVSREDPDVAAVIRKVLEEEDIRVYTSAAADKISHTPDGLLLHITAGSNRVTLTGTHILLATGRAPQTHSLQPAKTGVTLDEKGFVQVNEHLETTCPGIFAIGDVKPGPAFTHISYNDHLIIYKNLFEEAAITTKDRQVPYCMFTDPQLGRIGLSETEARRQGIPVKVACLSMDKVARAIETGETQGFMKAVVHEHTGQILGAAIIGTQGGEIMSVLQMAMAGGITAPQLRDMIFAHPLYAESLNNLFLMLEK</sequence>
<gene>
    <name evidence="10" type="ORF">ECE50_011190</name>
</gene>
<evidence type="ECO:0000256" key="2">
    <source>
        <dbReference type="ARBA" id="ARBA00022630"/>
    </source>
</evidence>
<feature type="binding site" evidence="6">
    <location>
        <position position="50"/>
    </location>
    <ligand>
        <name>FAD</name>
        <dbReference type="ChEBI" id="CHEBI:57692"/>
    </ligand>
</feature>
<dbReference type="InterPro" id="IPR036188">
    <property type="entry name" value="FAD/NAD-bd_sf"/>
</dbReference>
<feature type="binding site" evidence="6">
    <location>
        <position position="203"/>
    </location>
    <ligand>
        <name>NAD(+)</name>
        <dbReference type="ChEBI" id="CHEBI:57540"/>
    </ligand>
</feature>
<keyword evidence="6" id="KW-0520">NAD</keyword>
<keyword evidence="4" id="KW-0560">Oxidoreductase</keyword>
<dbReference type="OrthoDB" id="9800167at2"/>
<comment type="cofactor">
    <cofactor evidence="6">
        <name>FAD</name>
        <dbReference type="ChEBI" id="CHEBI:57692"/>
    </cofactor>
    <text evidence="6">Binds 1 FAD per subunit.</text>
</comment>
<evidence type="ECO:0000259" key="9">
    <source>
        <dbReference type="Pfam" id="PF07992"/>
    </source>
</evidence>
<evidence type="ECO:0000313" key="11">
    <source>
        <dbReference type="Proteomes" id="UP000281028"/>
    </source>
</evidence>
<dbReference type="EMBL" id="RIAR02000001">
    <property type="protein sequence ID" value="NSL87399.1"/>
    <property type="molecule type" value="Genomic_DNA"/>
</dbReference>
<comment type="similarity">
    <text evidence="1">Belongs to the class-I pyridine nucleotide-disulfide oxidoreductase family.</text>
</comment>
<dbReference type="PRINTS" id="PR00368">
    <property type="entry name" value="FADPNR"/>
</dbReference>
<dbReference type="Gene3D" id="3.30.390.30">
    <property type="match status" value="1"/>
</dbReference>